<name>A0A820L9Y4_9BILA</name>
<proteinExistence type="predicted"/>
<feature type="non-terminal residue" evidence="1">
    <location>
        <position position="1"/>
    </location>
</feature>
<dbReference type="EMBL" id="CAJOBE010050624">
    <property type="protein sequence ID" value="CAF4355925.1"/>
    <property type="molecule type" value="Genomic_DNA"/>
</dbReference>
<accession>A0A820L9Y4</accession>
<organism evidence="1 2">
    <name type="scientific">Rotaria sordida</name>
    <dbReference type="NCBI Taxonomy" id="392033"/>
    <lineage>
        <taxon>Eukaryota</taxon>
        <taxon>Metazoa</taxon>
        <taxon>Spiralia</taxon>
        <taxon>Gnathifera</taxon>
        <taxon>Rotifera</taxon>
        <taxon>Eurotatoria</taxon>
        <taxon>Bdelloidea</taxon>
        <taxon>Philodinida</taxon>
        <taxon>Philodinidae</taxon>
        <taxon>Rotaria</taxon>
    </lineage>
</organism>
<evidence type="ECO:0000313" key="1">
    <source>
        <dbReference type="EMBL" id="CAF4355925.1"/>
    </source>
</evidence>
<dbReference type="Proteomes" id="UP000663874">
    <property type="component" value="Unassembled WGS sequence"/>
</dbReference>
<evidence type="ECO:0000313" key="2">
    <source>
        <dbReference type="Proteomes" id="UP000663874"/>
    </source>
</evidence>
<gene>
    <name evidence="1" type="ORF">FNK824_LOCUS42499</name>
</gene>
<dbReference type="Gene3D" id="3.30.830.10">
    <property type="entry name" value="Metalloenzyme, LuxS/M16 peptidase-like"/>
    <property type="match status" value="1"/>
</dbReference>
<comment type="caution">
    <text evidence="1">The sequence shown here is derived from an EMBL/GenBank/DDBJ whole genome shotgun (WGS) entry which is preliminary data.</text>
</comment>
<reference evidence="1" key="1">
    <citation type="submission" date="2021-02" db="EMBL/GenBank/DDBJ databases">
        <authorList>
            <person name="Nowell W R."/>
        </authorList>
    </citation>
    <scope>NUCLEOTIDE SEQUENCE</scope>
</reference>
<dbReference type="AlphaFoldDB" id="A0A820L9Y4"/>
<sequence length="45" mass="5294">MKPEMKIDPHSVETLERFNQCIDYFVNGNFTDKDVDEAKLATFQK</sequence>
<protein>
    <submittedName>
        <fullName evidence="1">Uncharacterized protein</fullName>
    </submittedName>
</protein>